<feature type="transmembrane region" description="Helical" evidence="7">
    <location>
        <begin position="42"/>
        <end position="66"/>
    </location>
</feature>
<dbReference type="OrthoDB" id="9798540at2"/>
<dbReference type="CDD" id="cd06550">
    <property type="entry name" value="TM_ABC_iron-siderophores_like"/>
    <property type="match status" value="1"/>
</dbReference>
<dbReference type="GO" id="GO:0010043">
    <property type="term" value="P:response to zinc ion"/>
    <property type="evidence" value="ECO:0007669"/>
    <property type="project" value="TreeGrafter"/>
</dbReference>
<proteinExistence type="inferred from homology"/>
<protein>
    <submittedName>
        <fullName evidence="8">High-affinity zinc uptake system membrane protein ZnuB</fullName>
    </submittedName>
</protein>
<evidence type="ECO:0000256" key="2">
    <source>
        <dbReference type="ARBA" id="ARBA00008034"/>
    </source>
</evidence>
<evidence type="ECO:0000313" key="9">
    <source>
        <dbReference type="Proteomes" id="UP000175744"/>
    </source>
</evidence>
<dbReference type="PANTHER" id="PTHR30477:SF0">
    <property type="entry name" value="METAL TRANSPORT SYSTEM MEMBRANE PROTEIN TM_0125-RELATED"/>
    <property type="match status" value="1"/>
</dbReference>
<evidence type="ECO:0000256" key="3">
    <source>
        <dbReference type="ARBA" id="ARBA00022692"/>
    </source>
</evidence>
<evidence type="ECO:0000256" key="1">
    <source>
        <dbReference type="ARBA" id="ARBA00004141"/>
    </source>
</evidence>
<reference evidence="8 9" key="1">
    <citation type="submission" date="2016-06" db="EMBL/GenBank/DDBJ databases">
        <title>Genome sequence of Clostridium acetireducens DSM 10703.</title>
        <authorList>
            <person name="Poehlein A."/>
            <person name="Fluechter S."/>
            <person name="Duerre P."/>
            <person name="Daniel R."/>
        </authorList>
    </citation>
    <scope>NUCLEOTIDE SEQUENCE [LARGE SCALE GENOMIC DNA]</scope>
    <source>
        <strain evidence="8 9">DSM 10703</strain>
    </source>
</reference>
<dbReference type="EMBL" id="LZFO01000006">
    <property type="protein sequence ID" value="OFI07030.1"/>
    <property type="molecule type" value="Genomic_DNA"/>
</dbReference>
<dbReference type="PANTHER" id="PTHR30477">
    <property type="entry name" value="ABC-TRANSPORTER METAL-BINDING PROTEIN"/>
    <property type="match status" value="1"/>
</dbReference>
<organism evidence="8 9">
    <name type="scientific">Clostridium acetireducens DSM 10703</name>
    <dbReference type="NCBI Taxonomy" id="1121290"/>
    <lineage>
        <taxon>Bacteria</taxon>
        <taxon>Bacillati</taxon>
        <taxon>Bacillota</taxon>
        <taxon>Clostridia</taxon>
        <taxon>Eubacteriales</taxon>
        <taxon>Clostridiaceae</taxon>
        <taxon>Clostridium</taxon>
    </lineage>
</organism>
<dbReference type="GO" id="GO:0043190">
    <property type="term" value="C:ATP-binding cassette (ABC) transporter complex"/>
    <property type="evidence" value="ECO:0007669"/>
    <property type="project" value="InterPro"/>
</dbReference>
<keyword evidence="6" id="KW-0813">Transport</keyword>
<feature type="transmembrane region" description="Helical" evidence="7">
    <location>
        <begin position="86"/>
        <end position="106"/>
    </location>
</feature>
<feature type="transmembrane region" description="Helical" evidence="7">
    <location>
        <begin position="241"/>
        <end position="258"/>
    </location>
</feature>
<evidence type="ECO:0000313" key="8">
    <source>
        <dbReference type="EMBL" id="OFI07030.1"/>
    </source>
</evidence>
<keyword evidence="3 6" id="KW-0812">Transmembrane</keyword>
<keyword evidence="4 7" id="KW-1133">Transmembrane helix</keyword>
<comment type="subcellular location">
    <subcellularLocation>
        <location evidence="6">Cell membrane</location>
        <topology evidence="6">Multi-pass membrane protein</topology>
    </subcellularLocation>
    <subcellularLocation>
        <location evidence="1">Membrane</location>
        <topology evidence="1">Multi-pass membrane protein</topology>
    </subcellularLocation>
</comment>
<dbReference type="Pfam" id="PF00950">
    <property type="entry name" value="ABC-3"/>
    <property type="match status" value="1"/>
</dbReference>
<evidence type="ECO:0000256" key="4">
    <source>
        <dbReference type="ARBA" id="ARBA00022989"/>
    </source>
</evidence>
<dbReference type="SUPFAM" id="SSF81345">
    <property type="entry name" value="ABC transporter involved in vitamin B12 uptake, BtuC"/>
    <property type="match status" value="1"/>
</dbReference>
<comment type="similarity">
    <text evidence="2 6">Belongs to the ABC-3 integral membrane protein family.</text>
</comment>
<keyword evidence="9" id="KW-1185">Reference proteome</keyword>
<dbReference type="STRING" id="1121290.CLAOCE_06170"/>
<evidence type="ECO:0000256" key="5">
    <source>
        <dbReference type="ARBA" id="ARBA00023136"/>
    </source>
</evidence>
<feature type="transmembrane region" description="Helical" evidence="7">
    <location>
        <begin position="214"/>
        <end position="235"/>
    </location>
</feature>
<dbReference type="InterPro" id="IPR037294">
    <property type="entry name" value="ABC_BtuC-like"/>
</dbReference>
<comment type="caution">
    <text evidence="8">The sequence shown here is derived from an EMBL/GenBank/DDBJ whole genome shotgun (WGS) entry which is preliminary data.</text>
</comment>
<dbReference type="Gene3D" id="1.10.3470.10">
    <property type="entry name" value="ABC transporter involved in vitamin B12 uptake, BtuC"/>
    <property type="match status" value="1"/>
</dbReference>
<accession>A0A1E8F0V0</accession>
<dbReference type="InterPro" id="IPR001626">
    <property type="entry name" value="ABC_TroCD"/>
</dbReference>
<sequence>MLQYTFMQNALLASVLIGILCPFIGVFLVLKRYSMIGDTLSHASFAGVAIGLISGYNPIISAFLFTSLAAVFIEFLRNYYKEYEELILVIILTLSVGIAITLISMGKANADINSYLFGSIITISKKEIYTVFILSIISVITLCLLFNKLLYITFDEEGAKVLGLNVKFINYIFSLLVGATISVSIKIMGILVISSMIAIPVATALQLNKSFKITLVYSILFGIIDIIFGLVISYYVNCAPGGTIALTSIFTLSLVLILKPKYK</sequence>
<keyword evidence="5 7" id="KW-0472">Membrane</keyword>
<evidence type="ECO:0000256" key="7">
    <source>
        <dbReference type="SAM" id="Phobius"/>
    </source>
</evidence>
<dbReference type="Proteomes" id="UP000175744">
    <property type="component" value="Unassembled WGS sequence"/>
</dbReference>
<dbReference type="AlphaFoldDB" id="A0A1E8F0V0"/>
<dbReference type="GO" id="GO:0055085">
    <property type="term" value="P:transmembrane transport"/>
    <property type="evidence" value="ECO:0007669"/>
    <property type="project" value="InterPro"/>
</dbReference>
<feature type="transmembrane region" description="Helical" evidence="7">
    <location>
        <begin position="6"/>
        <end position="30"/>
    </location>
</feature>
<dbReference type="PATRIC" id="fig|1121290.3.peg.628"/>
<feature type="transmembrane region" description="Helical" evidence="7">
    <location>
        <begin position="171"/>
        <end position="202"/>
    </location>
</feature>
<gene>
    <name evidence="8" type="primary">znuB</name>
    <name evidence="8" type="ORF">CLOACE_06170</name>
</gene>
<evidence type="ECO:0000256" key="6">
    <source>
        <dbReference type="RuleBase" id="RU003943"/>
    </source>
</evidence>
<name>A0A1E8F0V0_9CLOT</name>
<dbReference type="RefSeq" id="WP_070109578.1">
    <property type="nucleotide sequence ID" value="NZ_LZFO01000006.1"/>
</dbReference>
<feature type="transmembrane region" description="Helical" evidence="7">
    <location>
        <begin position="127"/>
        <end position="151"/>
    </location>
</feature>